<dbReference type="AlphaFoldDB" id="A0AAV5L375"/>
<evidence type="ECO:0000256" key="5">
    <source>
        <dbReference type="SAM" id="SignalP"/>
    </source>
</evidence>
<feature type="transmembrane region" description="Helical" evidence="4">
    <location>
        <begin position="239"/>
        <end position="261"/>
    </location>
</feature>
<feature type="compositionally biased region" description="Basic and acidic residues" evidence="3">
    <location>
        <begin position="176"/>
        <end position="187"/>
    </location>
</feature>
<dbReference type="EMBL" id="BPVZ01000091">
    <property type="protein sequence ID" value="GKV31485.1"/>
    <property type="molecule type" value="Genomic_DNA"/>
</dbReference>
<keyword evidence="4" id="KW-1133">Transmembrane helix</keyword>
<keyword evidence="4" id="KW-0812">Transmembrane</keyword>
<feature type="chain" id="PRO_5043921446" evidence="5">
    <location>
        <begin position="32"/>
        <end position="262"/>
    </location>
</feature>
<feature type="signal peptide" evidence="5">
    <location>
        <begin position="1"/>
        <end position="31"/>
    </location>
</feature>
<accession>A0AAV5L375</accession>
<feature type="region of interest" description="Disordered" evidence="3">
    <location>
        <begin position="176"/>
        <end position="201"/>
    </location>
</feature>
<keyword evidence="2 5" id="KW-0732">Signal</keyword>
<dbReference type="PANTHER" id="PTHR33227:SF54">
    <property type="entry name" value="PROTEIN STIG1"/>
    <property type="match status" value="1"/>
</dbReference>
<evidence type="ECO:0000313" key="7">
    <source>
        <dbReference type="Proteomes" id="UP001054252"/>
    </source>
</evidence>
<evidence type="ECO:0000313" key="6">
    <source>
        <dbReference type="EMBL" id="GKV31485.1"/>
    </source>
</evidence>
<reference evidence="6 7" key="1">
    <citation type="journal article" date="2021" name="Commun. Biol.">
        <title>The genome of Shorea leprosula (Dipterocarpaceae) highlights the ecological relevance of drought in aseasonal tropical rainforests.</title>
        <authorList>
            <person name="Ng K.K.S."/>
            <person name="Kobayashi M.J."/>
            <person name="Fawcett J.A."/>
            <person name="Hatakeyama M."/>
            <person name="Paape T."/>
            <person name="Ng C.H."/>
            <person name="Ang C.C."/>
            <person name="Tnah L.H."/>
            <person name="Lee C.T."/>
            <person name="Nishiyama T."/>
            <person name="Sese J."/>
            <person name="O'Brien M.J."/>
            <person name="Copetti D."/>
            <person name="Mohd Noor M.I."/>
            <person name="Ong R.C."/>
            <person name="Putra M."/>
            <person name="Sireger I.Z."/>
            <person name="Indrioko S."/>
            <person name="Kosugi Y."/>
            <person name="Izuno A."/>
            <person name="Isagi Y."/>
            <person name="Lee S.L."/>
            <person name="Shimizu K.K."/>
        </authorList>
    </citation>
    <scope>NUCLEOTIDE SEQUENCE [LARGE SCALE GENOMIC DNA]</scope>
    <source>
        <strain evidence="6">214</strain>
    </source>
</reference>
<name>A0AAV5L375_9ROSI</name>
<evidence type="ECO:0000256" key="3">
    <source>
        <dbReference type="SAM" id="MobiDB-lite"/>
    </source>
</evidence>
<dbReference type="PANTHER" id="PTHR33227">
    <property type="entry name" value="STIGMA-SPECIFIC STIG1-LIKE PROTEIN 3"/>
    <property type="match status" value="1"/>
</dbReference>
<dbReference type="InterPro" id="IPR006969">
    <property type="entry name" value="Stig-like"/>
</dbReference>
<evidence type="ECO:0000256" key="1">
    <source>
        <dbReference type="ARBA" id="ARBA00006010"/>
    </source>
</evidence>
<sequence length="262" mass="29791">MFSSYLPCPKLKNYLPFIILLLIETSHVVGAARELGLPEEYVVPSHLNFFRSALRGRQRLLSCAGDPGVCLDRERNPWGGSTCCFGKFCKDTLRDSNHCGACGQACGYGLVCCDGKCVDVQNDTNNCGSCFQECPAKNRCSFAICGYGEAKDVIWYLYNERKKLLKENSELRKQLKRSHEEDVEQTRQRQSVSVNEEIEETATNQPVEVGCEKLSKIDRVEKRMHEIENLWEKKMQTAFCKLGCVIVTLCILNLAFLNFLFW</sequence>
<proteinExistence type="inferred from homology"/>
<comment type="similarity">
    <text evidence="1">Belongs to the STIG1 family.</text>
</comment>
<comment type="caution">
    <text evidence="6">The sequence shown here is derived from an EMBL/GenBank/DDBJ whole genome shotgun (WGS) entry which is preliminary data.</text>
</comment>
<protein>
    <submittedName>
        <fullName evidence="6">Uncharacterized protein</fullName>
    </submittedName>
</protein>
<keyword evidence="4" id="KW-0472">Membrane</keyword>
<dbReference type="Pfam" id="PF04885">
    <property type="entry name" value="Stig1"/>
    <property type="match status" value="1"/>
</dbReference>
<gene>
    <name evidence="6" type="ORF">SLEP1_g40170</name>
</gene>
<evidence type="ECO:0000256" key="4">
    <source>
        <dbReference type="SAM" id="Phobius"/>
    </source>
</evidence>
<evidence type="ECO:0000256" key="2">
    <source>
        <dbReference type="ARBA" id="ARBA00022729"/>
    </source>
</evidence>
<keyword evidence="7" id="KW-1185">Reference proteome</keyword>
<dbReference type="Proteomes" id="UP001054252">
    <property type="component" value="Unassembled WGS sequence"/>
</dbReference>
<organism evidence="6 7">
    <name type="scientific">Rubroshorea leprosula</name>
    <dbReference type="NCBI Taxonomy" id="152421"/>
    <lineage>
        <taxon>Eukaryota</taxon>
        <taxon>Viridiplantae</taxon>
        <taxon>Streptophyta</taxon>
        <taxon>Embryophyta</taxon>
        <taxon>Tracheophyta</taxon>
        <taxon>Spermatophyta</taxon>
        <taxon>Magnoliopsida</taxon>
        <taxon>eudicotyledons</taxon>
        <taxon>Gunneridae</taxon>
        <taxon>Pentapetalae</taxon>
        <taxon>rosids</taxon>
        <taxon>malvids</taxon>
        <taxon>Malvales</taxon>
        <taxon>Dipterocarpaceae</taxon>
        <taxon>Rubroshorea</taxon>
    </lineage>
</organism>